<comment type="caution">
    <text evidence="11">The sequence shown here is derived from an EMBL/GenBank/DDBJ whole genome shotgun (WGS) entry which is preliminary data.</text>
</comment>
<dbReference type="Proteomes" id="UP001240483">
    <property type="component" value="Unassembled WGS sequence"/>
</dbReference>
<dbReference type="RefSeq" id="WP_204881192.1">
    <property type="nucleotide sequence ID" value="NZ_CALUAG010000012.1"/>
</dbReference>
<evidence type="ECO:0000256" key="7">
    <source>
        <dbReference type="ARBA" id="ARBA00023010"/>
    </source>
</evidence>
<feature type="compositionally biased region" description="Basic and acidic residues" evidence="10">
    <location>
        <begin position="70"/>
        <end position="90"/>
    </location>
</feature>
<evidence type="ECO:0000256" key="5">
    <source>
        <dbReference type="ARBA" id="ARBA00022927"/>
    </source>
</evidence>
<keyword evidence="5 9" id="KW-0653">Protein transport</keyword>
<dbReference type="NCBIfam" id="NF001854">
    <property type="entry name" value="PRK00575.1"/>
    <property type="match status" value="1"/>
</dbReference>
<keyword evidence="3 9" id="KW-1003">Cell membrane</keyword>
<evidence type="ECO:0000256" key="4">
    <source>
        <dbReference type="ARBA" id="ARBA00022692"/>
    </source>
</evidence>
<evidence type="ECO:0000256" key="1">
    <source>
        <dbReference type="ARBA" id="ARBA00004162"/>
    </source>
</evidence>
<keyword evidence="4 9" id="KW-0812">Transmembrane</keyword>
<evidence type="ECO:0000313" key="12">
    <source>
        <dbReference type="Proteomes" id="UP001240483"/>
    </source>
</evidence>
<dbReference type="HAMAP" id="MF_00236">
    <property type="entry name" value="TatA_E"/>
    <property type="match status" value="1"/>
</dbReference>
<dbReference type="PANTHER" id="PTHR42982">
    <property type="entry name" value="SEC-INDEPENDENT PROTEIN TRANSLOCASE PROTEIN TATA"/>
    <property type="match status" value="1"/>
</dbReference>
<keyword evidence="8 9" id="KW-0472">Membrane</keyword>
<comment type="subunit">
    <text evidence="9">The Tat system comprises two distinct complexes: a TatABC complex, containing multiple copies of TatA, TatB and TatC subunits, and a separate TatA complex, containing only TatA subunits. Substrates initially bind to the TatABC complex, which probably triggers association of the separate TatA complex to form the active translocon.</text>
</comment>
<evidence type="ECO:0000256" key="3">
    <source>
        <dbReference type="ARBA" id="ARBA00022475"/>
    </source>
</evidence>
<feature type="compositionally biased region" description="Basic and acidic residues" evidence="10">
    <location>
        <begin position="43"/>
        <end position="61"/>
    </location>
</feature>
<comment type="function">
    <text evidence="9">Part of the twin-arginine translocation (Tat) system that transports large folded proteins containing a characteristic twin-arginine motif in their signal peptide across membranes. TatA could form the protein-conducting channel of the Tat system.</text>
</comment>
<sequence>MHPPSPMAWAIIIVVILVLFALPKLPKIARSLGESTRIFKSEMRQMKKDEEAERNASKDGAAESGTAENQAKEPLEGRIVDTPQAREDNK</sequence>
<dbReference type="PANTHER" id="PTHR42982:SF8">
    <property type="entry name" value="SEC-INDEPENDENT PROTEIN TRANSLOCASE PROTEIN TATA"/>
    <property type="match status" value="1"/>
</dbReference>
<evidence type="ECO:0000313" key="11">
    <source>
        <dbReference type="EMBL" id="MDK6275761.1"/>
    </source>
</evidence>
<evidence type="ECO:0000256" key="2">
    <source>
        <dbReference type="ARBA" id="ARBA00022448"/>
    </source>
</evidence>
<dbReference type="EMBL" id="JASODW010000011">
    <property type="protein sequence ID" value="MDK6275761.1"/>
    <property type="molecule type" value="Genomic_DNA"/>
</dbReference>
<dbReference type="Gene3D" id="1.20.5.3310">
    <property type="match status" value="1"/>
</dbReference>
<evidence type="ECO:0000256" key="8">
    <source>
        <dbReference type="ARBA" id="ARBA00023136"/>
    </source>
</evidence>
<proteinExistence type="inferred from homology"/>
<dbReference type="AlphaFoldDB" id="A0AAP4C825"/>
<reference evidence="11" key="1">
    <citation type="submission" date="2023-05" db="EMBL/GenBank/DDBJ databases">
        <title>Cataloging the Phylogenetic Diversity of Human Bladder Bacteria.</title>
        <authorList>
            <person name="Du J."/>
        </authorList>
    </citation>
    <scope>NUCLEOTIDE SEQUENCE</scope>
    <source>
        <strain evidence="11">UMB9978</strain>
    </source>
</reference>
<accession>A0AAP4C825</accession>
<keyword evidence="6 9" id="KW-1133">Transmembrane helix</keyword>
<keyword evidence="2 9" id="KW-0813">Transport</keyword>
<comment type="similarity">
    <text evidence="9">Belongs to the TatA/E family.</text>
</comment>
<organism evidence="11 12">
    <name type="scientific">Pseudoglutamicibacter cumminsii</name>
    <dbReference type="NCBI Taxonomy" id="156979"/>
    <lineage>
        <taxon>Bacteria</taxon>
        <taxon>Bacillati</taxon>
        <taxon>Actinomycetota</taxon>
        <taxon>Actinomycetes</taxon>
        <taxon>Micrococcales</taxon>
        <taxon>Micrococcaceae</taxon>
        <taxon>Pseudoglutamicibacter</taxon>
    </lineage>
</organism>
<evidence type="ECO:0000256" key="10">
    <source>
        <dbReference type="SAM" id="MobiDB-lite"/>
    </source>
</evidence>
<dbReference type="InterPro" id="IPR003369">
    <property type="entry name" value="TatA/B/E"/>
</dbReference>
<evidence type="ECO:0000256" key="6">
    <source>
        <dbReference type="ARBA" id="ARBA00022989"/>
    </source>
</evidence>
<comment type="subcellular location">
    <subcellularLocation>
        <location evidence="1 9">Cell membrane</location>
        <topology evidence="1 9">Single-pass membrane protein</topology>
    </subcellularLocation>
</comment>
<keyword evidence="7 9" id="KW-0811">Translocation</keyword>
<feature type="transmembrane region" description="Helical" evidence="9">
    <location>
        <begin position="6"/>
        <end position="22"/>
    </location>
</feature>
<dbReference type="Pfam" id="PF02416">
    <property type="entry name" value="TatA_B_E"/>
    <property type="match status" value="1"/>
</dbReference>
<dbReference type="GO" id="GO:0008320">
    <property type="term" value="F:protein transmembrane transporter activity"/>
    <property type="evidence" value="ECO:0007669"/>
    <property type="project" value="UniProtKB-UniRule"/>
</dbReference>
<gene>
    <name evidence="9 11" type="primary">tatA</name>
    <name evidence="11" type="ORF">QP116_08460</name>
</gene>
<protein>
    <recommendedName>
        <fullName evidence="9">Sec-independent protein translocase protein TatA</fullName>
    </recommendedName>
</protein>
<name>A0AAP4C825_9MICC</name>
<dbReference type="GO" id="GO:0033281">
    <property type="term" value="C:TAT protein transport complex"/>
    <property type="evidence" value="ECO:0007669"/>
    <property type="project" value="UniProtKB-UniRule"/>
</dbReference>
<dbReference type="GO" id="GO:0043953">
    <property type="term" value="P:protein transport by the Tat complex"/>
    <property type="evidence" value="ECO:0007669"/>
    <property type="project" value="UniProtKB-UniRule"/>
</dbReference>
<evidence type="ECO:0000256" key="9">
    <source>
        <dbReference type="HAMAP-Rule" id="MF_00236"/>
    </source>
</evidence>
<dbReference type="InterPro" id="IPR006312">
    <property type="entry name" value="TatA/E"/>
</dbReference>
<feature type="region of interest" description="Disordered" evidence="10">
    <location>
        <begin position="43"/>
        <end position="90"/>
    </location>
</feature>